<organism evidence="6 7">
    <name type="scientific">Pseudoxanthobacter soli DSM 19599</name>
    <dbReference type="NCBI Taxonomy" id="1123029"/>
    <lineage>
        <taxon>Bacteria</taxon>
        <taxon>Pseudomonadati</taxon>
        <taxon>Pseudomonadota</taxon>
        <taxon>Alphaproteobacteria</taxon>
        <taxon>Hyphomicrobiales</taxon>
        <taxon>Segnochrobactraceae</taxon>
        <taxon>Pseudoxanthobacter</taxon>
    </lineage>
</organism>
<dbReference type="InterPro" id="IPR000835">
    <property type="entry name" value="HTH_MarR-typ"/>
</dbReference>
<keyword evidence="7" id="KW-1185">Reference proteome</keyword>
<dbReference type="Gene3D" id="1.10.10.10">
    <property type="entry name" value="Winged helix-like DNA-binding domain superfamily/Winged helix DNA-binding domain"/>
    <property type="match status" value="1"/>
</dbReference>
<reference evidence="6 7" key="1">
    <citation type="submission" date="2016-12" db="EMBL/GenBank/DDBJ databases">
        <authorList>
            <person name="Song W.-J."/>
            <person name="Kurnit D.M."/>
        </authorList>
    </citation>
    <scope>NUCLEOTIDE SEQUENCE [LARGE SCALE GENOMIC DNA]</scope>
    <source>
        <strain evidence="6 7">DSM 19599</strain>
    </source>
</reference>
<dbReference type="InterPro" id="IPR039422">
    <property type="entry name" value="MarR/SlyA-like"/>
</dbReference>
<dbReference type="PANTHER" id="PTHR33164:SF64">
    <property type="entry name" value="TRANSCRIPTIONAL REGULATOR SLYA"/>
    <property type="match status" value="1"/>
</dbReference>
<evidence type="ECO:0000256" key="1">
    <source>
        <dbReference type="ARBA" id="ARBA00023015"/>
    </source>
</evidence>
<dbReference type="PANTHER" id="PTHR33164">
    <property type="entry name" value="TRANSCRIPTIONAL REGULATOR, MARR FAMILY"/>
    <property type="match status" value="1"/>
</dbReference>
<dbReference type="PRINTS" id="PR00598">
    <property type="entry name" value="HTHMARR"/>
</dbReference>
<keyword evidence="2" id="KW-0238">DNA-binding</keyword>
<dbReference type="PROSITE" id="PS50995">
    <property type="entry name" value="HTH_MARR_2"/>
    <property type="match status" value="1"/>
</dbReference>
<evidence type="ECO:0000256" key="4">
    <source>
        <dbReference type="SAM" id="MobiDB-lite"/>
    </source>
</evidence>
<dbReference type="GO" id="GO:0003700">
    <property type="term" value="F:DNA-binding transcription factor activity"/>
    <property type="evidence" value="ECO:0007669"/>
    <property type="project" value="InterPro"/>
</dbReference>
<protein>
    <submittedName>
        <fullName evidence="6">MarR family transcriptional regulator, transcriptional regulator for hemolysin</fullName>
    </submittedName>
</protein>
<dbReference type="Pfam" id="PF01047">
    <property type="entry name" value="MarR"/>
    <property type="match status" value="1"/>
</dbReference>
<evidence type="ECO:0000313" key="7">
    <source>
        <dbReference type="Proteomes" id="UP000186406"/>
    </source>
</evidence>
<dbReference type="SUPFAM" id="SSF46785">
    <property type="entry name" value="Winged helix' DNA-binding domain"/>
    <property type="match status" value="1"/>
</dbReference>
<dbReference type="InterPro" id="IPR036388">
    <property type="entry name" value="WH-like_DNA-bd_sf"/>
</dbReference>
<evidence type="ECO:0000256" key="2">
    <source>
        <dbReference type="ARBA" id="ARBA00023125"/>
    </source>
</evidence>
<proteinExistence type="predicted"/>
<sequence>MQAMDSSHQPPPSHPALKPSWRDFAPRLSAASRGWRRAYDAAMAAHGLSNATALPLMMLARYGDGIPQKDLADLVGVEGPTIVRVVDGLEQEGLIRRDADAADRRVKLIRLTDAGRAVAAEAETAASALRARLLGDLPPEHVDIALGVLDGILEKLPRD</sequence>
<accession>A0A1M7ZP66</accession>
<dbReference type="InterPro" id="IPR036390">
    <property type="entry name" value="WH_DNA-bd_sf"/>
</dbReference>
<evidence type="ECO:0000259" key="5">
    <source>
        <dbReference type="PROSITE" id="PS50995"/>
    </source>
</evidence>
<feature type="domain" description="HTH marR-type" evidence="5">
    <location>
        <begin position="21"/>
        <end position="158"/>
    </location>
</feature>
<dbReference type="PROSITE" id="PS01117">
    <property type="entry name" value="HTH_MARR_1"/>
    <property type="match status" value="1"/>
</dbReference>
<dbReference type="STRING" id="1123029.SAMN02745172_03342"/>
<dbReference type="EMBL" id="FRXO01000007">
    <property type="protein sequence ID" value="SHO66683.1"/>
    <property type="molecule type" value="Genomic_DNA"/>
</dbReference>
<feature type="region of interest" description="Disordered" evidence="4">
    <location>
        <begin position="1"/>
        <end position="21"/>
    </location>
</feature>
<name>A0A1M7ZP66_9HYPH</name>
<evidence type="ECO:0000256" key="3">
    <source>
        <dbReference type="ARBA" id="ARBA00023163"/>
    </source>
</evidence>
<gene>
    <name evidence="6" type="ORF">SAMN02745172_03342</name>
</gene>
<keyword evidence="1" id="KW-0805">Transcription regulation</keyword>
<dbReference type="GO" id="GO:0003677">
    <property type="term" value="F:DNA binding"/>
    <property type="evidence" value="ECO:0007669"/>
    <property type="project" value="UniProtKB-KW"/>
</dbReference>
<dbReference type="AlphaFoldDB" id="A0A1M7ZP66"/>
<evidence type="ECO:0000313" key="6">
    <source>
        <dbReference type="EMBL" id="SHO66683.1"/>
    </source>
</evidence>
<dbReference type="InterPro" id="IPR023187">
    <property type="entry name" value="Tscrpt_reg_MarR-type_CS"/>
</dbReference>
<dbReference type="SMART" id="SM00347">
    <property type="entry name" value="HTH_MARR"/>
    <property type="match status" value="1"/>
</dbReference>
<keyword evidence="3" id="KW-0804">Transcription</keyword>
<dbReference type="Proteomes" id="UP000186406">
    <property type="component" value="Unassembled WGS sequence"/>
</dbReference>
<dbReference type="GO" id="GO:0006950">
    <property type="term" value="P:response to stress"/>
    <property type="evidence" value="ECO:0007669"/>
    <property type="project" value="TreeGrafter"/>
</dbReference>